<dbReference type="EMBL" id="SDCR01000001">
    <property type="protein sequence ID" value="TCX77526.1"/>
    <property type="molecule type" value="Genomic_DNA"/>
</dbReference>
<comment type="caution">
    <text evidence="1">The sequence shown here is derived from an EMBL/GenBank/DDBJ whole genome shotgun (WGS) entry which is preliminary data.</text>
</comment>
<sequence length="92" mass="9627">MLEAKQIVELLNQLLATDPVAAADLVNHRVVCNDAFLESDIPFVCSQSRDGVITMGVVGFMNAMAKPGTGLAAAVYDDDGQLTGFTVVGVLS</sequence>
<name>A0A483LR82_KLEPN</name>
<protein>
    <submittedName>
        <fullName evidence="1">Uncharacterized protein</fullName>
    </submittedName>
</protein>
<organism evidence="1">
    <name type="scientific">Klebsiella pneumoniae</name>
    <dbReference type="NCBI Taxonomy" id="573"/>
    <lineage>
        <taxon>Bacteria</taxon>
        <taxon>Pseudomonadati</taxon>
        <taxon>Pseudomonadota</taxon>
        <taxon>Gammaproteobacteria</taxon>
        <taxon>Enterobacterales</taxon>
        <taxon>Enterobacteriaceae</taxon>
        <taxon>Klebsiella/Raoultella group</taxon>
        <taxon>Klebsiella</taxon>
        <taxon>Klebsiella pneumoniae complex</taxon>
    </lineage>
</organism>
<proteinExistence type="predicted"/>
<accession>A0A483LR82</accession>
<gene>
    <name evidence="1" type="ORF">ETE60_01070</name>
</gene>
<reference evidence="1" key="1">
    <citation type="submission" date="2019-01" db="EMBL/GenBank/DDBJ databases">
        <authorList>
            <person name="Lista F."/>
            <person name="Anselmo A."/>
        </authorList>
    </citation>
    <scope>NUCLEOTIDE SEQUENCE</scope>
    <source>
        <strain evidence="1">5S</strain>
    </source>
</reference>
<dbReference type="RefSeq" id="WP_132349297.1">
    <property type="nucleotide sequence ID" value="NZ_JAEGID010000002.1"/>
</dbReference>
<dbReference type="AlphaFoldDB" id="A0A483LR82"/>
<evidence type="ECO:0000313" key="1">
    <source>
        <dbReference type="EMBL" id="TCX77526.1"/>
    </source>
</evidence>